<protein>
    <submittedName>
        <fullName evidence="6">ADP-ribose pyrophosphatase YjhB (NUDIX family)</fullName>
    </submittedName>
</protein>
<comment type="cofactor">
    <cofactor evidence="1">
        <name>Mg(2+)</name>
        <dbReference type="ChEBI" id="CHEBI:18420"/>
    </cofactor>
</comment>
<comment type="caution">
    <text evidence="6">The sequence shown here is derived from an EMBL/GenBank/DDBJ whole genome shotgun (WGS) entry which is preliminary data.</text>
</comment>
<dbReference type="Gene3D" id="3.90.79.10">
    <property type="entry name" value="Nucleoside Triphosphate Pyrophosphohydrolase"/>
    <property type="match status" value="1"/>
</dbReference>
<keyword evidence="3 4" id="KW-0378">Hydrolase</keyword>
<dbReference type="PROSITE" id="PS51462">
    <property type="entry name" value="NUDIX"/>
    <property type="match status" value="1"/>
</dbReference>
<dbReference type="SUPFAM" id="SSF55811">
    <property type="entry name" value="Nudix"/>
    <property type="match status" value="1"/>
</dbReference>
<evidence type="ECO:0000259" key="5">
    <source>
        <dbReference type="PROSITE" id="PS51462"/>
    </source>
</evidence>
<dbReference type="EMBL" id="JACCBJ010000001">
    <property type="protein sequence ID" value="NYD75402.1"/>
    <property type="molecule type" value="Genomic_DNA"/>
</dbReference>
<feature type="domain" description="Nudix hydrolase" evidence="5">
    <location>
        <begin position="2"/>
        <end position="140"/>
    </location>
</feature>
<keyword evidence="7" id="KW-1185">Reference proteome</keyword>
<dbReference type="PROSITE" id="PS00893">
    <property type="entry name" value="NUDIX_BOX"/>
    <property type="match status" value="1"/>
</dbReference>
<evidence type="ECO:0000256" key="4">
    <source>
        <dbReference type="RuleBase" id="RU003476"/>
    </source>
</evidence>
<dbReference type="InterPro" id="IPR020476">
    <property type="entry name" value="Nudix_hydrolase"/>
</dbReference>
<name>A0A852T3J1_9MICO</name>
<dbReference type="PANTHER" id="PTHR43046">
    <property type="entry name" value="GDP-MANNOSE MANNOSYL HYDROLASE"/>
    <property type="match status" value="1"/>
</dbReference>
<dbReference type="InterPro" id="IPR000086">
    <property type="entry name" value="NUDIX_hydrolase_dom"/>
</dbReference>
<evidence type="ECO:0000256" key="1">
    <source>
        <dbReference type="ARBA" id="ARBA00001946"/>
    </source>
</evidence>
<evidence type="ECO:0000313" key="7">
    <source>
        <dbReference type="Proteomes" id="UP000589620"/>
    </source>
</evidence>
<evidence type="ECO:0000313" key="6">
    <source>
        <dbReference type="EMBL" id="NYD75402.1"/>
    </source>
</evidence>
<accession>A0A852T3J1</accession>
<dbReference type="PRINTS" id="PR00502">
    <property type="entry name" value="NUDIXFAMILY"/>
</dbReference>
<gene>
    <name evidence="6" type="ORF">BJ963_002921</name>
</gene>
<comment type="similarity">
    <text evidence="2 4">Belongs to the Nudix hydrolase family.</text>
</comment>
<reference evidence="6 7" key="1">
    <citation type="submission" date="2020-07" db="EMBL/GenBank/DDBJ databases">
        <title>Sequencing the genomes of 1000 actinobacteria strains.</title>
        <authorList>
            <person name="Klenk H.-P."/>
        </authorList>
    </citation>
    <scope>NUCLEOTIDE SEQUENCE [LARGE SCALE GENOMIC DNA]</scope>
    <source>
        <strain evidence="6 7">DSM 23871</strain>
    </source>
</reference>
<dbReference type="Proteomes" id="UP000589620">
    <property type="component" value="Unassembled WGS sequence"/>
</dbReference>
<dbReference type="GO" id="GO:0016787">
    <property type="term" value="F:hydrolase activity"/>
    <property type="evidence" value="ECO:0007669"/>
    <property type="project" value="UniProtKB-KW"/>
</dbReference>
<dbReference type="RefSeq" id="WP_179457329.1">
    <property type="nucleotide sequence ID" value="NZ_BAAAPX010000001.1"/>
</dbReference>
<evidence type="ECO:0000256" key="3">
    <source>
        <dbReference type="ARBA" id="ARBA00022801"/>
    </source>
</evidence>
<dbReference type="AlphaFoldDB" id="A0A852T3J1"/>
<dbReference type="InterPro" id="IPR015797">
    <property type="entry name" value="NUDIX_hydrolase-like_dom_sf"/>
</dbReference>
<proteinExistence type="inferred from homology"/>
<dbReference type="InterPro" id="IPR020084">
    <property type="entry name" value="NUDIX_hydrolase_CS"/>
</dbReference>
<dbReference type="PANTHER" id="PTHR43046:SF16">
    <property type="entry name" value="ADP-RIBOSE PYROPHOSPHATASE YJHB-RELATED"/>
    <property type="match status" value="1"/>
</dbReference>
<dbReference type="Pfam" id="PF00293">
    <property type="entry name" value="NUDIX"/>
    <property type="match status" value="1"/>
</dbReference>
<sequence length="151" mass="15771">MDIRVAAYGVIVDGDRILLAHWNEGGRSGWTLPGGGIDPGEDPVDAVVREIAEETGYLAEAGELLGIDSKVIPGEHRFVPDAGPMHALRIVYRARVVGGSLTNELDGTTDEAAWFPLDRIPSRRVELVDTALGMAGLGAVGLGTAGAGDGR</sequence>
<dbReference type="CDD" id="cd02883">
    <property type="entry name" value="NUDIX_Hydrolase"/>
    <property type="match status" value="1"/>
</dbReference>
<evidence type="ECO:0000256" key="2">
    <source>
        <dbReference type="ARBA" id="ARBA00005582"/>
    </source>
</evidence>
<organism evidence="6 7">
    <name type="scientific">Leifsonia soli</name>
    <dbReference type="NCBI Taxonomy" id="582665"/>
    <lineage>
        <taxon>Bacteria</taxon>
        <taxon>Bacillati</taxon>
        <taxon>Actinomycetota</taxon>
        <taxon>Actinomycetes</taxon>
        <taxon>Micrococcales</taxon>
        <taxon>Microbacteriaceae</taxon>
        <taxon>Leifsonia</taxon>
    </lineage>
</organism>